<dbReference type="AlphaFoldDB" id="G2Y3T1"/>
<protein>
    <submittedName>
        <fullName evidence="1">Uncharacterized protein</fullName>
    </submittedName>
</protein>
<dbReference type="InParanoid" id="G2Y3T1"/>
<dbReference type="Proteomes" id="UP000008177">
    <property type="component" value="Unplaced contigs"/>
</dbReference>
<sequence>MAVKRLKIPIYDEQFPHPGSESLRGAHTFYLSFGPT</sequence>
<reference evidence="2" key="1">
    <citation type="journal article" date="2011" name="PLoS Genet.">
        <title>Genomic analysis of the necrotrophic fungal pathogens Sclerotinia sclerotiorum and Botrytis cinerea.</title>
        <authorList>
            <person name="Amselem J."/>
            <person name="Cuomo C.A."/>
            <person name="van Kan J.A."/>
            <person name="Viaud M."/>
            <person name="Benito E.P."/>
            <person name="Couloux A."/>
            <person name="Coutinho P.M."/>
            <person name="de Vries R.P."/>
            <person name="Dyer P.S."/>
            <person name="Fillinger S."/>
            <person name="Fournier E."/>
            <person name="Gout L."/>
            <person name="Hahn M."/>
            <person name="Kohn L."/>
            <person name="Lapalu N."/>
            <person name="Plummer K.M."/>
            <person name="Pradier J.M."/>
            <person name="Quevillon E."/>
            <person name="Sharon A."/>
            <person name="Simon A."/>
            <person name="ten Have A."/>
            <person name="Tudzynski B."/>
            <person name="Tudzynski P."/>
            <person name="Wincker P."/>
            <person name="Andrew M."/>
            <person name="Anthouard V."/>
            <person name="Beever R.E."/>
            <person name="Beffa R."/>
            <person name="Benoit I."/>
            <person name="Bouzid O."/>
            <person name="Brault B."/>
            <person name="Chen Z."/>
            <person name="Choquer M."/>
            <person name="Collemare J."/>
            <person name="Cotton P."/>
            <person name="Danchin E.G."/>
            <person name="Da Silva C."/>
            <person name="Gautier A."/>
            <person name="Giraud C."/>
            <person name="Giraud T."/>
            <person name="Gonzalez C."/>
            <person name="Grossetete S."/>
            <person name="Guldener U."/>
            <person name="Henrissat B."/>
            <person name="Howlett B.J."/>
            <person name="Kodira C."/>
            <person name="Kretschmer M."/>
            <person name="Lappartient A."/>
            <person name="Leroch M."/>
            <person name="Levis C."/>
            <person name="Mauceli E."/>
            <person name="Neuveglise C."/>
            <person name="Oeser B."/>
            <person name="Pearson M."/>
            <person name="Poulain J."/>
            <person name="Poussereau N."/>
            <person name="Quesneville H."/>
            <person name="Rascle C."/>
            <person name="Schumacher J."/>
            <person name="Segurens B."/>
            <person name="Sexton A."/>
            <person name="Silva E."/>
            <person name="Sirven C."/>
            <person name="Soanes D.M."/>
            <person name="Talbot N.J."/>
            <person name="Templeton M."/>
            <person name="Yandava C."/>
            <person name="Yarden O."/>
            <person name="Zeng Q."/>
            <person name="Rollins J.A."/>
            <person name="Lebrun M.H."/>
            <person name="Dickman M."/>
        </authorList>
    </citation>
    <scope>NUCLEOTIDE SEQUENCE [LARGE SCALE GENOMIC DNA]</scope>
    <source>
        <strain evidence="2">T4</strain>
    </source>
</reference>
<gene>
    <name evidence="1" type="ORF">BofuT4_uP004800.1</name>
</gene>
<accession>G2Y3T1</accession>
<name>G2Y3T1_BOTF4</name>
<dbReference type="HOGENOM" id="CLU_3359553_0_0_1"/>
<organism evidence="1 2">
    <name type="scientific">Botryotinia fuckeliana (strain T4)</name>
    <name type="common">Noble rot fungus</name>
    <name type="synonym">Botrytis cinerea</name>
    <dbReference type="NCBI Taxonomy" id="999810"/>
    <lineage>
        <taxon>Eukaryota</taxon>
        <taxon>Fungi</taxon>
        <taxon>Dikarya</taxon>
        <taxon>Ascomycota</taxon>
        <taxon>Pezizomycotina</taxon>
        <taxon>Leotiomycetes</taxon>
        <taxon>Helotiales</taxon>
        <taxon>Sclerotiniaceae</taxon>
        <taxon>Botrytis</taxon>
    </lineage>
</organism>
<evidence type="ECO:0000313" key="2">
    <source>
        <dbReference type="Proteomes" id="UP000008177"/>
    </source>
</evidence>
<proteinExistence type="predicted"/>
<evidence type="ECO:0000313" key="1">
    <source>
        <dbReference type="EMBL" id="CCD47321.1"/>
    </source>
</evidence>
<dbReference type="EMBL" id="FQ790286">
    <property type="protein sequence ID" value="CCD47321.1"/>
    <property type="molecule type" value="Genomic_DNA"/>
</dbReference>